<dbReference type="InterPro" id="IPR045851">
    <property type="entry name" value="AMP-bd_C_sf"/>
</dbReference>
<dbReference type="PANTHER" id="PTHR24096">
    <property type="entry name" value="LONG-CHAIN-FATTY-ACID--COA LIGASE"/>
    <property type="match status" value="1"/>
</dbReference>
<dbReference type="SUPFAM" id="SSF56801">
    <property type="entry name" value="Acetyl-CoA synthetase-like"/>
    <property type="match status" value="1"/>
</dbReference>
<dbReference type="Gene3D" id="3.30.300.30">
    <property type="match status" value="1"/>
</dbReference>
<dbReference type="OrthoDB" id="6509636at2759"/>
<keyword evidence="4" id="KW-1185">Reference proteome</keyword>
<gene>
    <name evidence="3" type="ORF">AMS68_000262</name>
</gene>
<dbReference type="InterPro" id="IPR000873">
    <property type="entry name" value="AMP-dep_synth/lig_dom"/>
</dbReference>
<dbReference type="InterPro" id="IPR025110">
    <property type="entry name" value="AMP-bd_C"/>
</dbReference>
<dbReference type="Proteomes" id="UP000503462">
    <property type="component" value="Chromosome 1"/>
</dbReference>
<dbReference type="Pfam" id="PF00501">
    <property type="entry name" value="AMP-binding"/>
    <property type="match status" value="1"/>
</dbReference>
<dbReference type="Pfam" id="PF13193">
    <property type="entry name" value="AMP-binding_C"/>
    <property type="match status" value="1"/>
</dbReference>
<accession>A0A6H0XJD9</accession>
<dbReference type="InterPro" id="IPR020845">
    <property type="entry name" value="AMP-binding_CS"/>
</dbReference>
<evidence type="ECO:0000259" key="2">
    <source>
        <dbReference type="Pfam" id="PF13193"/>
    </source>
</evidence>
<dbReference type="InterPro" id="IPR042099">
    <property type="entry name" value="ANL_N_sf"/>
</dbReference>
<sequence>MVFLSPAWVPACPKIPDSISIEQFMLDEAHGRHPLNRSRPAFQCALSGKSYSAEEQKQRVEQLARTLGKELGFKPNEGTEWNKVIAVFSVNTIDYITACWATHKLGGVLTAANAAYNAAELEFQLTHSGAKAMFTCLPLLQTAKQACKKAGIPEERIFILPVPEVLTPGVTKPSLRTIDDLIKAGANLAPVEPLRWSAGEGARRTAFLCYSSGTSGLPKGVMISHTNVIANTLQIVSFDGPNRTRMMKELGASEYTENTLGLLPMSHIYALVVICHASPYRGDGVVVLPKYDFKLLLQSIQDFKISMLYVVPPMIIHITKSRDICKQYDLSSVKGLFTGAAPLGPETAAELQSQYPAWAVRQGYGLTETSTVVCSTPNDDIYLGSSGSVLPGTQCRIVTPEGKEVTEYDTPGELWVKGPSVTLGYLKNEQANKETFTEESDGRYMRTGDEAIIKKSPKGNEHIFIVDRIKELIKVKGMQVAPAELEAHILTHEIVNDCVVIGIPSDREGEVPKAFVVKAPGSIEESDAVLKRRIIKHVEQHKSNHKWLRGGVEFIDEVPKSPSGKILRRLMRDQEREKMRKQGSKL</sequence>
<dbReference type="PROSITE" id="PS00455">
    <property type="entry name" value="AMP_BINDING"/>
    <property type="match status" value="1"/>
</dbReference>
<evidence type="ECO:0008006" key="5">
    <source>
        <dbReference type="Google" id="ProtNLM"/>
    </source>
</evidence>
<evidence type="ECO:0000259" key="1">
    <source>
        <dbReference type="Pfam" id="PF00501"/>
    </source>
</evidence>
<dbReference type="PANTHER" id="PTHR24096:SF422">
    <property type="entry name" value="BCDNA.GH02901"/>
    <property type="match status" value="1"/>
</dbReference>
<proteinExistence type="predicted"/>
<dbReference type="GO" id="GO:0016405">
    <property type="term" value="F:CoA-ligase activity"/>
    <property type="evidence" value="ECO:0007669"/>
    <property type="project" value="TreeGrafter"/>
</dbReference>
<feature type="domain" description="AMP-binding enzyme C-terminal" evidence="2">
    <location>
        <begin position="484"/>
        <end position="565"/>
    </location>
</feature>
<dbReference type="AlphaFoldDB" id="A0A6H0XJD9"/>
<feature type="domain" description="AMP-dependent synthetase/ligase" evidence="1">
    <location>
        <begin position="38"/>
        <end position="426"/>
    </location>
</feature>
<dbReference type="CDD" id="cd05911">
    <property type="entry name" value="Firefly_Luc_like"/>
    <property type="match status" value="1"/>
</dbReference>
<organism evidence="3 4">
    <name type="scientific">Peltaster fructicola</name>
    <dbReference type="NCBI Taxonomy" id="286661"/>
    <lineage>
        <taxon>Eukaryota</taxon>
        <taxon>Fungi</taxon>
        <taxon>Dikarya</taxon>
        <taxon>Ascomycota</taxon>
        <taxon>Pezizomycotina</taxon>
        <taxon>Dothideomycetes</taxon>
        <taxon>Dothideomycetes incertae sedis</taxon>
        <taxon>Peltaster</taxon>
    </lineage>
</organism>
<evidence type="ECO:0000313" key="4">
    <source>
        <dbReference type="Proteomes" id="UP000503462"/>
    </source>
</evidence>
<name>A0A6H0XJD9_9PEZI</name>
<reference evidence="3 4" key="1">
    <citation type="journal article" date="2016" name="Sci. Rep.">
        <title>Peltaster fructicola genome reveals evolution from an invasive phytopathogen to an ectophytic parasite.</title>
        <authorList>
            <person name="Xu C."/>
            <person name="Chen H."/>
            <person name="Gleason M.L."/>
            <person name="Xu J.R."/>
            <person name="Liu H."/>
            <person name="Zhang R."/>
            <person name="Sun G."/>
        </authorList>
    </citation>
    <scope>NUCLEOTIDE SEQUENCE [LARGE SCALE GENOMIC DNA]</scope>
    <source>
        <strain evidence="3 4">LNHT1506</strain>
    </source>
</reference>
<dbReference type="EMBL" id="CP051139">
    <property type="protein sequence ID" value="QIW94744.1"/>
    <property type="molecule type" value="Genomic_DNA"/>
</dbReference>
<protein>
    <recommendedName>
        <fullName evidence="5">AMP-dependent synthetase/ligase domain-containing protein</fullName>
    </recommendedName>
</protein>
<evidence type="ECO:0000313" key="3">
    <source>
        <dbReference type="EMBL" id="QIW94744.1"/>
    </source>
</evidence>
<dbReference type="Gene3D" id="3.40.50.12780">
    <property type="entry name" value="N-terminal domain of ligase-like"/>
    <property type="match status" value="1"/>
</dbReference>